<evidence type="ECO:0000313" key="1">
    <source>
        <dbReference type="EMBL" id="KAB8039153.1"/>
    </source>
</evidence>
<gene>
    <name evidence="1" type="ORF">GCL60_09870</name>
</gene>
<sequence>MLETLKEKIFKDKDCKFVSLISSVIKDYTSRDYYDQYTSSLIESYILNDCFINREEIALYLAFHLHSTRIFKSNDIFDKESELKNIYETAEKSSKDIITKLKELGYKKIFDKIDLQQDFKLNQMNRIDFFTYFFKRFDKHSDLIASKKDVIRVYFPNEMLEVLPDPLEFKYVDVSISRTDLPIGFLRTGFEYCLINQAQEDDILFKTGLRSVKRMKEWLVFRNELDYINAFASNDDWSFAINR</sequence>
<protein>
    <submittedName>
        <fullName evidence="1">Uncharacterized protein</fullName>
    </submittedName>
</protein>
<dbReference type="EMBL" id="WFLM01000003">
    <property type="protein sequence ID" value="KAB8039153.1"/>
    <property type="molecule type" value="Genomic_DNA"/>
</dbReference>
<dbReference type="RefSeq" id="WP_153420552.1">
    <property type="nucleotide sequence ID" value="NZ_WFLM01000003.1"/>
</dbReference>
<evidence type="ECO:0000313" key="2">
    <source>
        <dbReference type="Proteomes" id="UP000437748"/>
    </source>
</evidence>
<dbReference type="OrthoDB" id="5307901at2"/>
<proteinExistence type="predicted"/>
<name>A0A6N6VXD9_9BACT</name>
<accession>A0A6N6VXD9</accession>
<reference evidence="1 2" key="1">
    <citation type="submission" date="2019-10" db="EMBL/GenBank/DDBJ databases">
        <title>New species of Slilvanegrellaceae.</title>
        <authorList>
            <person name="Pitt A."/>
            <person name="Hahn M.W."/>
        </authorList>
    </citation>
    <scope>NUCLEOTIDE SEQUENCE [LARGE SCALE GENOMIC DNA]</scope>
    <source>
        <strain evidence="1 2">SP-Ram-0.45-NSY-1</strain>
    </source>
</reference>
<keyword evidence="2" id="KW-1185">Reference proteome</keyword>
<dbReference type="Proteomes" id="UP000437748">
    <property type="component" value="Unassembled WGS sequence"/>
</dbReference>
<comment type="caution">
    <text evidence="1">The sequence shown here is derived from an EMBL/GenBank/DDBJ whole genome shotgun (WGS) entry which is preliminary data.</text>
</comment>
<dbReference type="AlphaFoldDB" id="A0A6N6VXD9"/>
<organism evidence="1 2">
    <name type="scientific">Silvanigrella paludirubra</name>
    <dbReference type="NCBI Taxonomy" id="2499159"/>
    <lineage>
        <taxon>Bacteria</taxon>
        <taxon>Pseudomonadati</taxon>
        <taxon>Bdellovibrionota</taxon>
        <taxon>Oligoflexia</taxon>
        <taxon>Silvanigrellales</taxon>
        <taxon>Silvanigrellaceae</taxon>
        <taxon>Silvanigrella</taxon>
    </lineage>
</organism>